<evidence type="ECO:0000256" key="1">
    <source>
        <dbReference type="SAM" id="SignalP"/>
    </source>
</evidence>
<organism evidence="3 4">
    <name type="scientific">Idiomarina piscisalsi</name>
    <dbReference type="NCBI Taxonomy" id="1096243"/>
    <lineage>
        <taxon>Bacteria</taxon>
        <taxon>Pseudomonadati</taxon>
        <taxon>Pseudomonadota</taxon>
        <taxon>Gammaproteobacteria</taxon>
        <taxon>Alteromonadales</taxon>
        <taxon>Idiomarinaceae</taxon>
        <taxon>Idiomarina</taxon>
    </lineage>
</organism>
<reference evidence="3 4" key="1">
    <citation type="submission" date="2017-06" db="EMBL/GenBank/DDBJ databases">
        <title>Complete genome sequence of Idiomarina piscisalsi strain 10PY1A isolated from soil of Soudi Arabia.</title>
        <authorList>
            <person name="Kim M.-C."/>
            <person name="Jung B.K."/>
            <person name="Budiyanto F."/>
            <person name="Nzila A."/>
            <person name="Shin J.-H."/>
        </authorList>
    </citation>
    <scope>NUCLEOTIDE SEQUENCE [LARGE SCALE GENOMIC DNA]</scope>
    <source>
        <strain evidence="3 4">10PY1A</strain>
    </source>
</reference>
<dbReference type="RefSeq" id="WP_088768981.1">
    <property type="nucleotide sequence ID" value="NZ_CP022133.1"/>
</dbReference>
<feature type="domain" description="Type II secretion system protein GspB C-terminal" evidence="2">
    <location>
        <begin position="45"/>
        <end position="97"/>
    </location>
</feature>
<evidence type="ECO:0000313" key="4">
    <source>
        <dbReference type="Proteomes" id="UP000197717"/>
    </source>
</evidence>
<feature type="chain" id="PRO_5046928625" description="Type II secretion system protein GspB C-terminal domain-containing protein" evidence="1">
    <location>
        <begin position="22"/>
        <end position="111"/>
    </location>
</feature>
<evidence type="ECO:0000313" key="3">
    <source>
        <dbReference type="EMBL" id="ASG66604.1"/>
    </source>
</evidence>
<keyword evidence="4" id="KW-1185">Reference proteome</keyword>
<name>A0ABM6LVH5_9GAMM</name>
<evidence type="ECO:0000259" key="2">
    <source>
        <dbReference type="Pfam" id="PF16537"/>
    </source>
</evidence>
<accession>A0ABM6LVH5</accession>
<dbReference type="Pfam" id="PF16537">
    <property type="entry name" value="T2SSB"/>
    <property type="match status" value="1"/>
</dbReference>
<protein>
    <recommendedName>
        <fullName evidence="2">Type II secretion system protein GspB C-terminal domain-containing protein</fullName>
    </recommendedName>
</protein>
<sequence>MVKWLGVVLILLVGSVTSVSAQKKDPTRPPVNVEPSLALAEVADIQLTQIIYSDVKKLAIINGTPLREGNTIAGFTVSEILPNKVNLNRSGERITLNVFQPLTELKSGAEQ</sequence>
<dbReference type="Proteomes" id="UP000197717">
    <property type="component" value="Chromosome"/>
</dbReference>
<feature type="signal peptide" evidence="1">
    <location>
        <begin position="1"/>
        <end position="21"/>
    </location>
</feature>
<dbReference type="EMBL" id="CP022133">
    <property type="protein sequence ID" value="ASG66604.1"/>
    <property type="molecule type" value="Genomic_DNA"/>
</dbReference>
<keyword evidence="1" id="KW-0732">Signal</keyword>
<gene>
    <name evidence="3" type="ORF">CEW91_10840</name>
</gene>
<proteinExistence type="predicted"/>
<dbReference type="InterPro" id="IPR032389">
    <property type="entry name" value="GspB_C"/>
</dbReference>